<evidence type="ECO:0000256" key="1">
    <source>
        <dbReference type="ARBA" id="ARBA00004370"/>
    </source>
</evidence>
<dbReference type="PANTHER" id="PTHR23130:SF171">
    <property type="entry name" value="OS01G0895300 PROTEIN"/>
    <property type="match status" value="1"/>
</dbReference>
<dbReference type="PROSITE" id="PS50939">
    <property type="entry name" value="CYTOCHROME_B561"/>
    <property type="match status" value="1"/>
</dbReference>
<accession>A0A0L0FN83</accession>
<keyword evidence="2" id="KW-0813">Transport</keyword>
<feature type="transmembrane region" description="Helical" evidence="8">
    <location>
        <begin position="723"/>
        <end position="741"/>
    </location>
</feature>
<dbReference type="GeneID" id="25909826"/>
<evidence type="ECO:0000256" key="3">
    <source>
        <dbReference type="ARBA" id="ARBA00022692"/>
    </source>
</evidence>
<evidence type="ECO:0000313" key="13">
    <source>
        <dbReference type="Proteomes" id="UP000054560"/>
    </source>
</evidence>
<proteinExistence type="predicted"/>
<name>A0A0L0FN83_9EUKA</name>
<dbReference type="InterPro" id="IPR005018">
    <property type="entry name" value="DOMON_domain"/>
</dbReference>
<feature type="domain" description="Cytochrome b561" evidence="11">
    <location>
        <begin position="617"/>
        <end position="815"/>
    </location>
</feature>
<dbReference type="PROSITE" id="PS50836">
    <property type="entry name" value="DOMON"/>
    <property type="match status" value="3"/>
</dbReference>
<feature type="chain" id="PRO_5005538854" description="Cytochrome b561 domain-containing protein" evidence="9">
    <location>
        <begin position="19"/>
        <end position="856"/>
    </location>
</feature>
<dbReference type="InterPro" id="IPR006593">
    <property type="entry name" value="Cyt_b561/ferric_Rdtase_TM"/>
</dbReference>
<feature type="domain" description="DOMON" evidence="10">
    <location>
        <begin position="503"/>
        <end position="617"/>
    </location>
</feature>
<evidence type="ECO:0008006" key="14">
    <source>
        <dbReference type="Google" id="ProtNLM"/>
    </source>
</evidence>
<evidence type="ECO:0000256" key="9">
    <source>
        <dbReference type="SAM" id="SignalP"/>
    </source>
</evidence>
<feature type="signal peptide" evidence="9">
    <location>
        <begin position="1"/>
        <end position="18"/>
    </location>
</feature>
<dbReference type="CDD" id="cd09631">
    <property type="entry name" value="DOMON_DOH"/>
    <property type="match status" value="4"/>
</dbReference>
<dbReference type="OrthoDB" id="2448405at2759"/>
<keyword evidence="13" id="KW-1185">Reference proteome</keyword>
<dbReference type="EMBL" id="KQ242531">
    <property type="protein sequence ID" value="KNC78237.1"/>
    <property type="molecule type" value="Genomic_DNA"/>
</dbReference>
<reference evidence="12 13" key="1">
    <citation type="submission" date="2011-02" db="EMBL/GenBank/DDBJ databases">
        <title>The Genome Sequence of Sphaeroforma arctica JP610.</title>
        <authorList>
            <consortium name="The Broad Institute Genome Sequencing Platform"/>
            <person name="Russ C."/>
            <person name="Cuomo C."/>
            <person name="Young S.K."/>
            <person name="Zeng Q."/>
            <person name="Gargeya S."/>
            <person name="Alvarado L."/>
            <person name="Berlin A."/>
            <person name="Chapman S.B."/>
            <person name="Chen Z."/>
            <person name="Freedman E."/>
            <person name="Gellesch M."/>
            <person name="Goldberg J."/>
            <person name="Griggs A."/>
            <person name="Gujja S."/>
            <person name="Heilman E."/>
            <person name="Heiman D."/>
            <person name="Howarth C."/>
            <person name="Mehta T."/>
            <person name="Neiman D."/>
            <person name="Pearson M."/>
            <person name="Roberts A."/>
            <person name="Saif S."/>
            <person name="Shea T."/>
            <person name="Shenoy N."/>
            <person name="Sisk P."/>
            <person name="Stolte C."/>
            <person name="Sykes S."/>
            <person name="White J."/>
            <person name="Yandava C."/>
            <person name="Burger G."/>
            <person name="Gray M.W."/>
            <person name="Holland P.W.H."/>
            <person name="King N."/>
            <person name="Lang F.B.F."/>
            <person name="Roger A.J."/>
            <person name="Ruiz-Trillo I."/>
            <person name="Haas B."/>
            <person name="Nusbaum C."/>
            <person name="Birren B."/>
        </authorList>
    </citation>
    <scope>NUCLEOTIDE SEQUENCE [LARGE SCALE GENOMIC DNA]</scope>
    <source>
        <strain evidence="12 13">JP610</strain>
    </source>
</reference>
<dbReference type="PANTHER" id="PTHR23130">
    <property type="entry name" value="CYTOCHROME B561 AND DOMON DOMAIN-CONTAINING PROTEIN"/>
    <property type="match status" value="1"/>
</dbReference>
<evidence type="ECO:0000256" key="7">
    <source>
        <dbReference type="ARBA" id="ARBA00023136"/>
    </source>
</evidence>
<feature type="transmembrane region" description="Helical" evidence="8">
    <location>
        <begin position="761"/>
        <end position="780"/>
    </location>
</feature>
<feature type="domain" description="DOMON" evidence="10">
    <location>
        <begin position="181"/>
        <end position="293"/>
    </location>
</feature>
<dbReference type="SMART" id="SM00664">
    <property type="entry name" value="DoH"/>
    <property type="match status" value="4"/>
</dbReference>
<comment type="subcellular location">
    <subcellularLocation>
        <location evidence="1">Membrane</location>
    </subcellularLocation>
</comment>
<sequence length="856" mass="91703">MIAQILTLLQLCITLTSAQIVNRVFLDNGGPLFEYAINTTHIVATATLFQNAGWFGVGFGPGVMPESTVVIGQQANGNEAIQWDLDGRSADTVVQSASNEVIDGSFVVNDGNVVLSFTLPLQYGNQILAPDANNILVWAWGTSESLAYHGANRAGQQIMLSTAQVADVGITPTNRIFLDNDGPLFEYSINSTHLVATATLSQNAGWFGVGFGPGTMPGSTVIIGQQANGNEAVLWDLNGRSADTVVQSTNNEVIDGSFMVDIGSSILSFTLPLEYGAQTLTPDTSIILVWAWGTSDTLNYHGTNRAGQAIVLSSIQVAEIGAPTPVNRIFLDNNGPLFEYTINNTHLKGTATLQQDAGWLALGLGPGTMAGSTAVIGQRSSGGTAVMYDLNGYTPATVSQSAENTVTDGSFTSIGGTAVLRFTIPLEFGNNTVVQEDNNILVWAWGAIDNLAYHGTNRAGQQVLLSSAQAADVGQNPDDPMAIGNPECASSDPNFDFEVSLSDAITFSWFVDSMAQTLVARASISDTVGWFSIGFGQSPGLMVVSNAVIGQISDQSVVTYDLTDRDSSGITPQAVNMASNMSITQTNGATILTFTVLSSFALGLDQSDDTNIIWAWGENDLGYHGTNRGSAALNLVTCNGLNNTFTRNIAAQYAHGILMALAWMLLVPAAILSSIWRSKFDGTKWLMIHICFNSFGLILATVGFGLAFLLVAPGNHISASHHIIGLVVMIFMWLQPLNAAIRPHPPSIGHSRSAFRWVWEIVHKLFGASILLVAFYNIWLGLEITNAANVLVVENYTWAGVLALIFLITIVYFKYIHADNGDEAKAKWMESQDFNDPSMKLKEAEKMQTSTVQHRP</sequence>
<dbReference type="STRING" id="667725.A0A0L0FN83"/>
<keyword evidence="7 8" id="KW-0472">Membrane</keyword>
<dbReference type="Proteomes" id="UP000054560">
    <property type="component" value="Unassembled WGS sequence"/>
</dbReference>
<dbReference type="Gene3D" id="1.20.120.1770">
    <property type="match status" value="1"/>
</dbReference>
<feature type="transmembrane region" description="Helical" evidence="8">
    <location>
        <begin position="685"/>
        <end position="711"/>
    </location>
</feature>
<evidence type="ECO:0000256" key="4">
    <source>
        <dbReference type="ARBA" id="ARBA00022729"/>
    </source>
</evidence>
<dbReference type="eggNOG" id="KOG4293">
    <property type="taxonomic scope" value="Eukaryota"/>
</dbReference>
<dbReference type="CDD" id="cd08760">
    <property type="entry name" value="Cyt_b561_FRRS1_like"/>
    <property type="match status" value="1"/>
</dbReference>
<dbReference type="SMART" id="SM00665">
    <property type="entry name" value="B561"/>
    <property type="match status" value="1"/>
</dbReference>
<dbReference type="GO" id="GO:0016020">
    <property type="term" value="C:membrane"/>
    <property type="evidence" value="ECO:0007669"/>
    <property type="project" value="UniProtKB-SubCell"/>
</dbReference>
<dbReference type="InterPro" id="IPR045266">
    <property type="entry name" value="DOH_DOMON"/>
</dbReference>
<keyword evidence="3 8" id="KW-0812">Transmembrane</keyword>
<evidence type="ECO:0000259" key="10">
    <source>
        <dbReference type="PROSITE" id="PS50836"/>
    </source>
</evidence>
<keyword evidence="5" id="KW-0249">Electron transport</keyword>
<evidence type="ECO:0000313" key="12">
    <source>
        <dbReference type="EMBL" id="KNC78237.1"/>
    </source>
</evidence>
<protein>
    <recommendedName>
        <fullName evidence="14">Cytochrome b561 domain-containing protein</fullName>
    </recommendedName>
</protein>
<feature type="domain" description="DOMON" evidence="10">
    <location>
        <begin position="322"/>
        <end position="446"/>
    </location>
</feature>
<organism evidence="12 13">
    <name type="scientific">Sphaeroforma arctica JP610</name>
    <dbReference type="NCBI Taxonomy" id="667725"/>
    <lineage>
        <taxon>Eukaryota</taxon>
        <taxon>Ichthyosporea</taxon>
        <taxon>Ichthyophonida</taxon>
        <taxon>Sphaeroforma</taxon>
    </lineage>
</organism>
<evidence type="ECO:0000256" key="5">
    <source>
        <dbReference type="ARBA" id="ARBA00022982"/>
    </source>
</evidence>
<keyword evidence="4 9" id="KW-0732">Signal</keyword>
<evidence type="ECO:0000256" key="2">
    <source>
        <dbReference type="ARBA" id="ARBA00022448"/>
    </source>
</evidence>
<dbReference type="AlphaFoldDB" id="A0A0L0FN83"/>
<feature type="transmembrane region" description="Helical" evidence="8">
    <location>
        <begin position="653"/>
        <end position="673"/>
    </location>
</feature>
<feature type="transmembrane region" description="Helical" evidence="8">
    <location>
        <begin position="796"/>
        <end position="815"/>
    </location>
</feature>
<dbReference type="RefSeq" id="XP_014152139.1">
    <property type="nucleotide sequence ID" value="XM_014296664.1"/>
</dbReference>
<keyword evidence="6 8" id="KW-1133">Transmembrane helix</keyword>
<evidence type="ECO:0000256" key="8">
    <source>
        <dbReference type="SAM" id="Phobius"/>
    </source>
</evidence>
<evidence type="ECO:0000256" key="6">
    <source>
        <dbReference type="ARBA" id="ARBA00022989"/>
    </source>
</evidence>
<evidence type="ECO:0000259" key="11">
    <source>
        <dbReference type="PROSITE" id="PS50939"/>
    </source>
</evidence>
<gene>
    <name evidence="12" type="ORF">SARC_09322</name>
</gene>